<keyword evidence="2" id="KW-1185">Reference proteome</keyword>
<dbReference type="Proteomes" id="UP000194761">
    <property type="component" value="Unassembled WGS sequence"/>
</dbReference>
<dbReference type="EMBL" id="NGFP01000039">
    <property type="protein sequence ID" value="OUC97367.1"/>
    <property type="molecule type" value="Genomic_DNA"/>
</dbReference>
<accession>A0A243RQR3</accession>
<gene>
    <name evidence="1" type="ORF">CA984_11460</name>
</gene>
<dbReference type="Pfam" id="PF09617">
    <property type="entry name" value="Cas_GSU0053"/>
    <property type="match status" value="1"/>
</dbReference>
<dbReference type="InterPro" id="IPR013403">
    <property type="entry name" value="CRISPR-assoc_prot_Csb1/Cas7u"/>
</dbReference>
<dbReference type="NCBIfam" id="TIGR02570">
    <property type="entry name" value="cas7_GSU0053"/>
    <property type="match status" value="1"/>
</dbReference>
<protein>
    <submittedName>
        <fullName evidence="1">Type I-U CRISPR-associated protein Cas7</fullName>
    </submittedName>
</protein>
<evidence type="ECO:0000313" key="1">
    <source>
        <dbReference type="EMBL" id="OUC97367.1"/>
    </source>
</evidence>
<dbReference type="AlphaFoldDB" id="A0A243RQR3"/>
<comment type="caution">
    <text evidence="1">The sequence shown here is derived from an EMBL/GenBank/DDBJ whole genome shotgun (WGS) entry which is preliminary data.</text>
</comment>
<proteinExistence type="predicted"/>
<evidence type="ECO:0000313" key="2">
    <source>
        <dbReference type="Proteomes" id="UP000194761"/>
    </source>
</evidence>
<reference evidence="1 2" key="1">
    <citation type="submission" date="2017-05" db="EMBL/GenBank/DDBJ databases">
        <title>Biotechnological potential of actinobacteria isolated from South African environments.</title>
        <authorList>
            <person name="Le Roes-Hill M."/>
            <person name="Prins A."/>
            <person name="Durrell K.A."/>
        </authorList>
    </citation>
    <scope>NUCLEOTIDE SEQUENCE [LARGE SCALE GENOMIC DNA]</scope>
    <source>
        <strain evidence="1">M26</strain>
    </source>
</reference>
<organism evidence="1 2">
    <name type="scientific">Streptosporangium minutum</name>
    <dbReference type="NCBI Taxonomy" id="569862"/>
    <lineage>
        <taxon>Bacteria</taxon>
        <taxon>Bacillati</taxon>
        <taxon>Actinomycetota</taxon>
        <taxon>Actinomycetes</taxon>
        <taxon>Streptosporangiales</taxon>
        <taxon>Streptosporangiaceae</taxon>
        <taxon>Streptosporangium</taxon>
    </lineage>
</organism>
<sequence>MVEHIVKRLVEAVSEDRPDAGVGVETVYRPAAGDKVMPPSFPGNNGPYLMETRWVDGEAKKVVVLDQVPSQANRVEEALLAARDAGRIQLPLFELMAETSRGTLRLTSLEFPHRYADAYLRDSMVDGVRFDRSEVGQHLRQVSALDVCPLYERDPGSLLFGAWDSHRKGRWPKFARIYSSSIVGIDPQEGQRKATRVDPLNLTGAIDDKAKAEADWQYVQVGEKKEKKQGQRLSEIGHGNIAPGEAHGGVSIIEARRSGWISLAAIERLRFGDASAEAAQLARATLVALALAGDRLTFGRPSVWLRSGCDLVRSGEILAFEQDGGVREEFALSASEAIEVFHELRDRAAAAGVVMATDAIRLEPMPSLAKAIDVSTTQAAAEE</sequence>
<name>A0A243RQR3_9ACTN</name>